<gene>
    <name evidence="1" type="ORF">AtDm6_3159</name>
</gene>
<dbReference type="Proteomes" id="UP000029448">
    <property type="component" value="Unassembled WGS sequence"/>
</dbReference>
<evidence type="ECO:0000313" key="1">
    <source>
        <dbReference type="EMBL" id="KGB21164.1"/>
    </source>
</evidence>
<dbReference type="GeneID" id="89478579"/>
<dbReference type="PATRIC" id="fig|104102.7.peg.3113"/>
<sequence>MSGTTGESGVSASLNDMLSVYSTAALVYFVRNMKLAKTDLLDMFFPNIIESDTPEVAIDVDNGKRRMAPFCSPLVEGKLVESRQWQTNMFKPAYIKDWRNPDLLKPVRRAMGERLMGNMSPAERLEANLAWEMADQIDMINRRMEWMAACALVNGSVTIVGEGYPNPIVVDFQRDPALKIALTGAAQWGQSGIFPSDYITGWALYVLQKSGVAPTDVVLTNTPFNALKSDLKFLNSVIWAGDRTGGSSIDLGGRAQTGKIYMGQWGQFRIWLYNDWYVDPVTDKEVPMIPDGTIIMSSPGLEGTRAFGQILDPAFGYGPLAYAPKIWYKENPATINLLMQSAPIVIPSRVNACLSATVMEAGAEAPAPGV</sequence>
<name>A0A094YKJ1_9PROT</name>
<reference evidence="1 2" key="1">
    <citation type="submission" date="2014-06" db="EMBL/GenBank/DDBJ databases">
        <title>Functional and comparative genomic analyses of the Drosophila gut microbiota identify candidate symbiosis factors.</title>
        <authorList>
            <person name="Newell P.D."/>
            <person name="Chaston J.M."/>
            <person name="Douglas A.E."/>
        </authorList>
    </citation>
    <scope>NUCLEOTIDE SEQUENCE [LARGE SCALE GENOMIC DNA]</scope>
    <source>
        <strain evidence="1 2">DmCS_006</strain>
    </source>
</reference>
<dbReference type="HAMAP" id="MF_04133">
    <property type="entry name" value="CAPSID_LAMBDA"/>
    <property type="match status" value="1"/>
</dbReference>
<dbReference type="RefSeq" id="WP_197056333.1">
    <property type="nucleotide sequence ID" value="NZ_JACAOJ010000014.1"/>
</dbReference>
<accession>A0A094YKJ1</accession>
<keyword evidence="2" id="KW-1185">Reference proteome</keyword>
<dbReference type="Pfam" id="PF03864">
    <property type="entry name" value="Phage_cap_E"/>
    <property type="match status" value="1"/>
</dbReference>
<dbReference type="Gene3D" id="3.15.30.10">
    <property type="entry name" value="putative capsid protein of prophage domain like"/>
    <property type="match status" value="1"/>
</dbReference>
<dbReference type="AlphaFoldDB" id="A0A094YKJ1"/>
<dbReference type="EMBL" id="JOKM01000103">
    <property type="protein sequence ID" value="KGB21164.1"/>
    <property type="molecule type" value="Genomic_DNA"/>
</dbReference>
<proteinExistence type="inferred from homology"/>
<dbReference type="STRING" id="104102.AtDm6_3159"/>
<protein>
    <recommendedName>
        <fullName evidence="3">Capsid protein</fullName>
    </recommendedName>
</protein>
<evidence type="ECO:0008006" key="3">
    <source>
        <dbReference type="Google" id="ProtNLM"/>
    </source>
</evidence>
<dbReference type="Gene3D" id="3.30.1930.10">
    <property type="entry name" value="capsid protein of prophage domain"/>
    <property type="match status" value="1"/>
</dbReference>
<comment type="caution">
    <text evidence="1">The sequence shown here is derived from an EMBL/GenBank/DDBJ whole genome shotgun (WGS) entry which is preliminary data.</text>
</comment>
<dbReference type="InterPro" id="IPR005564">
    <property type="entry name" value="Major_capsid_GpE"/>
</dbReference>
<organism evidence="1 2">
    <name type="scientific">Acetobacter tropicalis</name>
    <dbReference type="NCBI Taxonomy" id="104102"/>
    <lineage>
        <taxon>Bacteria</taxon>
        <taxon>Pseudomonadati</taxon>
        <taxon>Pseudomonadota</taxon>
        <taxon>Alphaproteobacteria</taxon>
        <taxon>Acetobacterales</taxon>
        <taxon>Acetobacteraceae</taxon>
        <taxon>Acetobacter</taxon>
    </lineage>
</organism>
<evidence type="ECO:0000313" key="2">
    <source>
        <dbReference type="Proteomes" id="UP000029448"/>
    </source>
</evidence>